<dbReference type="Proteomes" id="UP001166093">
    <property type="component" value="Unassembled WGS sequence"/>
</dbReference>
<dbReference type="EMBL" id="JAAWVQ010047302">
    <property type="protein sequence ID" value="MBN3275061.1"/>
    <property type="molecule type" value="Genomic_DNA"/>
</dbReference>
<dbReference type="PROSITE" id="PS50229">
    <property type="entry name" value="WH1"/>
    <property type="match status" value="1"/>
</dbReference>
<dbReference type="PANTHER" id="PTHR11202:SF12">
    <property type="entry name" value="VASODILATOR-STIMULATED PHOSPHOPROTEIN"/>
    <property type="match status" value="1"/>
</dbReference>
<dbReference type="InterPro" id="IPR011993">
    <property type="entry name" value="PH-like_dom_sf"/>
</dbReference>
<evidence type="ECO:0000313" key="4">
    <source>
        <dbReference type="Proteomes" id="UP001166093"/>
    </source>
</evidence>
<feature type="region of interest" description="Disordered" evidence="1">
    <location>
        <begin position="118"/>
        <end position="139"/>
    </location>
</feature>
<dbReference type="SMART" id="SM00461">
    <property type="entry name" value="WH1"/>
    <property type="match status" value="1"/>
</dbReference>
<dbReference type="Pfam" id="PF00568">
    <property type="entry name" value="WH1"/>
    <property type="match status" value="1"/>
</dbReference>
<feature type="non-terminal residue" evidence="3">
    <location>
        <position position="152"/>
    </location>
</feature>
<accession>A0ABS2XM44</accession>
<keyword evidence="4" id="KW-1185">Reference proteome</keyword>
<comment type="caution">
    <text evidence="3">The sequence shown here is derived from an EMBL/GenBank/DDBJ whole genome shotgun (WGS) entry which is preliminary data.</text>
</comment>
<dbReference type="Gene3D" id="2.30.29.30">
    <property type="entry name" value="Pleckstrin-homology domain (PH domain)/Phosphotyrosine-binding domain (PTB)"/>
    <property type="match status" value="1"/>
</dbReference>
<evidence type="ECO:0000256" key="1">
    <source>
        <dbReference type="SAM" id="MobiDB-lite"/>
    </source>
</evidence>
<name>A0ABS2XM44_POLSP</name>
<sequence>FLSETSICQARATVMIYDDGNKKWLPAGTGAQAFSRVHIYHSPTGNSFRVVGRKMQPDQQVVINCPIIKGLKYNQATPNFHQWRDARQVWGLNFSSKDEAVVFANGMNQALEILNAGESGTLPSPRIQNGPTPEELEQQRRYQVREFEGRGV</sequence>
<feature type="non-terminal residue" evidence="3">
    <location>
        <position position="1"/>
    </location>
</feature>
<dbReference type="InterPro" id="IPR000697">
    <property type="entry name" value="WH1/EVH1_dom"/>
</dbReference>
<proteinExistence type="predicted"/>
<feature type="domain" description="WH1" evidence="2">
    <location>
        <begin position="1"/>
        <end position="114"/>
    </location>
</feature>
<evidence type="ECO:0000259" key="2">
    <source>
        <dbReference type="PROSITE" id="PS50229"/>
    </source>
</evidence>
<dbReference type="CDD" id="cd01207">
    <property type="entry name" value="EVH1_Ena_VASP-like"/>
    <property type="match status" value="1"/>
</dbReference>
<dbReference type="PANTHER" id="PTHR11202">
    <property type="entry name" value="SPROUTY-RELATED, EVH1 DOMAIN-CONTAINING PROTEIN FAMILY MEMBER"/>
    <property type="match status" value="1"/>
</dbReference>
<dbReference type="SUPFAM" id="SSF50729">
    <property type="entry name" value="PH domain-like"/>
    <property type="match status" value="1"/>
</dbReference>
<evidence type="ECO:0000313" key="3">
    <source>
        <dbReference type="EMBL" id="MBN3275061.1"/>
    </source>
</evidence>
<protein>
    <submittedName>
        <fullName evidence="3">VASP protein</fullName>
    </submittedName>
</protein>
<organism evidence="3 4">
    <name type="scientific">Polyodon spathula</name>
    <name type="common">North American paddlefish</name>
    <name type="synonym">Squalus spathula</name>
    <dbReference type="NCBI Taxonomy" id="7913"/>
    <lineage>
        <taxon>Eukaryota</taxon>
        <taxon>Metazoa</taxon>
        <taxon>Chordata</taxon>
        <taxon>Craniata</taxon>
        <taxon>Vertebrata</taxon>
        <taxon>Euteleostomi</taxon>
        <taxon>Actinopterygii</taxon>
        <taxon>Chondrostei</taxon>
        <taxon>Acipenseriformes</taxon>
        <taxon>Polyodontidae</taxon>
        <taxon>Polyodon</taxon>
    </lineage>
</organism>
<reference evidence="3" key="1">
    <citation type="journal article" date="2021" name="Cell">
        <title>Tracing the genetic footprints of vertebrate landing in non-teleost ray-finned fishes.</title>
        <authorList>
            <person name="Bi X."/>
            <person name="Wang K."/>
            <person name="Yang L."/>
            <person name="Pan H."/>
            <person name="Jiang H."/>
            <person name="Wei Q."/>
            <person name="Fang M."/>
            <person name="Yu H."/>
            <person name="Zhu C."/>
            <person name="Cai Y."/>
            <person name="He Y."/>
            <person name="Gan X."/>
            <person name="Zeng H."/>
            <person name="Yu D."/>
            <person name="Zhu Y."/>
            <person name="Jiang H."/>
            <person name="Qiu Q."/>
            <person name="Yang H."/>
            <person name="Zhang Y.E."/>
            <person name="Wang W."/>
            <person name="Zhu M."/>
            <person name="He S."/>
            <person name="Zhang G."/>
        </authorList>
    </citation>
    <scope>NUCLEOTIDE SEQUENCE</scope>
    <source>
        <strain evidence="3">Pddl_001</strain>
    </source>
</reference>
<gene>
    <name evidence="3" type="primary">Vasp</name>
    <name evidence="3" type="ORF">GTO93_0003768</name>
</gene>